<organism evidence="8 9">
    <name type="scientific">Oldenlandia corymbosa var. corymbosa</name>
    <dbReference type="NCBI Taxonomy" id="529605"/>
    <lineage>
        <taxon>Eukaryota</taxon>
        <taxon>Viridiplantae</taxon>
        <taxon>Streptophyta</taxon>
        <taxon>Embryophyta</taxon>
        <taxon>Tracheophyta</taxon>
        <taxon>Spermatophyta</taxon>
        <taxon>Magnoliopsida</taxon>
        <taxon>eudicotyledons</taxon>
        <taxon>Gunneridae</taxon>
        <taxon>Pentapetalae</taxon>
        <taxon>asterids</taxon>
        <taxon>lamiids</taxon>
        <taxon>Gentianales</taxon>
        <taxon>Rubiaceae</taxon>
        <taxon>Rubioideae</taxon>
        <taxon>Spermacoceae</taxon>
        <taxon>Hedyotis-Oldenlandia complex</taxon>
        <taxon>Oldenlandia</taxon>
    </lineage>
</organism>
<accession>A0AAV1DL97</accession>
<sequence>MPKPIKEELMEVTMDALRMNEGLGENSYANNSLLQKKVILMTRPITEAAITELYNTISPKTLCIADLGCSSGPNTFMAIFDLIKNVDKRRKSLGLESPEYQIFLNDLPSNDFNTIFKSVPEFLERLRNEMEAGFGLCFVTGVPGSFYQRLFPTKSLHFIHSSYSLHWLSRIPEMEEANKGNIHMAISSPPSVKKAYMNQFKQDFFAFLSCRGEEMVAGGRMVLTMCGRNSEEPCRRDGTYRWEVLSMVLRDMVAEGLIEEEKLDSFNLRDYRPSVGELKHLVEMEGSFRIDRLEVYEIYWNGYDEGEISKHEKSQDVFGYYIVKCMRAVVEPLLVHHFGEEIIEEVFLRYKQIINDPMSREEKTLFVNVTVSLTKMI</sequence>
<evidence type="ECO:0000313" key="9">
    <source>
        <dbReference type="Proteomes" id="UP001161247"/>
    </source>
</evidence>
<gene>
    <name evidence="8" type="ORF">OLC1_LOCUS16703</name>
</gene>
<keyword evidence="6" id="KW-0479">Metal-binding</keyword>
<dbReference type="GO" id="GO:0032259">
    <property type="term" value="P:methylation"/>
    <property type="evidence" value="ECO:0007669"/>
    <property type="project" value="UniProtKB-KW"/>
</dbReference>
<dbReference type="InterPro" id="IPR005299">
    <property type="entry name" value="MeTrfase_7"/>
</dbReference>
<evidence type="ECO:0000256" key="3">
    <source>
        <dbReference type="ARBA" id="ARBA00007967"/>
    </source>
</evidence>
<dbReference type="InterPro" id="IPR042086">
    <property type="entry name" value="MeTrfase_capping"/>
</dbReference>
<dbReference type="InterPro" id="IPR029063">
    <property type="entry name" value="SAM-dependent_MTases_sf"/>
</dbReference>
<comment type="similarity">
    <text evidence="3">Belongs to the methyltransferase superfamily. Type-7 methyltransferase family.</text>
</comment>
<reference evidence="8" key="1">
    <citation type="submission" date="2023-03" db="EMBL/GenBank/DDBJ databases">
        <authorList>
            <person name="Julca I."/>
        </authorList>
    </citation>
    <scope>NUCLEOTIDE SEQUENCE</scope>
</reference>
<evidence type="ECO:0000256" key="7">
    <source>
        <dbReference type="ARBA" id="ARBA00022842"/>
    </source>
</evidence>
<evidence type="ECO:0000256" key="5">
    <source>
        <dbReference type="ARBA" id="ARBA00022679"/>
    </source>
</evidence>
<evidence type="ECO:0000256" key="2">
    <source>
        <dbReference type="ARBA" id="ARBA00004913"/>
    </source>
</evidence>
<keyword evidence="9" id="KW-1185">Reference proteome</keyword>
<dbReference type="AlphaFoldDB" id="A0AAV1DL97"/>
<dbReference type="Gene3D" id="1.10.1200.270">
    <property type="entry name" value="Methyltransferase, alpha-helical capping domain"/>
    <property type="match status" value="1"/>
</dbReference>
<keyword evidence="7" id="KW-0460">Magnesium</keyword>
<evidence type="ECO:0000256" key="1">
    <source>
        <dbReference type="ARBA" id="ARBA00001946"/>
    </source>
</evidence>
<dbReference type="EMBL" id="OX459123">
    <property type="protein sequence ID" value="CAI9108656.1"/>
    <property type="molecule type" value="Genomic_DNA"/>
</dbReference>
<dbReference type="GO" id="GO:0046872">
    <property type="term" value="F:metal ion binding"/>
    <property type="evidence" value="ECO:0007669"/>
    <property type="project" value="UniProtKB-KW"/>
</dbReference>
<dbReference type="SUPFAM" id="SSF53335">
    <property type="entry name" value="S-adenosyl-L-methionine-dependent methyltransferases"/>
    <property type="match status" value="1"/>
</dbReference>
<dbReference type="Pfam" id="PF03492">
    <property type="entry name" value="Methyltransf_7"/>
    <property type="match status" value="1"/>
</dbReference>
<keyword evidence="4" id="KW-0489">Methyltransferase</keyword>
<comment type="cofactor">
    <cofactor evidence="1">
        <name>Mg(2+)</name>
        <dbReference type="ChEBI" id="CHEBI:18420"/>
    </cofactor>
</comment>
<proteinExistence type="inferred from homology"/>
<evidence type="ECO:0000256" key="4">
    <source>
        <dbReference type="ARBA" id="ARBA00022603"/>
    </source>
</evidence>
<dbReference type="Proteomes" id="UP001161247">
    <property type="component" value="Chromosome 6"/>
</dbReference>
<dbReference type="GO" id="GO:0008168">
    <property type="term" value="F:methyltransferase activity"/>
    <property type="evidence" value="ECO:0007669"/>
    <property type="project" value="UniProtKB-KW"/>
</dbReference>
<dbReference type="Gene3D" id="3.40.50.150">
    <property type="entry name" value="Vaccinia Virus protein VP39"/>
    <property type="match status" value="1"/>
</dbReference>
<keyword evidence="5" id="KW-0808">Transferase</keyword>
<evidence type="ECO:0000256" key="6">
    <source>
        <dbReference type="ARBA" id="ARBA00022723"/>
    </source>
</evidence>
<dbReference type="PANTHER" id="PTHR31009">
    <property type="entry name" value="S-ADENOSYL-L-METHIONINE:CARBOXYL METHYLTRANSFERASE FAMILY PROTEIN"/>
    <property type="match status" value="1"/>
</dbReference>
<name>A0AAV1DL97_OLDCO</name>
<evidence type="ECO:0000313" key="8">
    <source>
        <dbReference type="EMBL" id="CAI9108656.1"/>
    </source>
</evidence>
<protein>
    <submittedName>
        <fullName evidence="8">OLC1v1008318C2</fullName>
    </submittedName>
</protein>
<comment type="pathway">
    <text evidence="2">Alkaloid biosynthesis.</text>
</comment>